<sequence length="53" mass="6261">MGPQQLSWSHPRKFAQGSPSCRLCSNWYSLIRKYSLNMGHQYFCQYTKDIGFI</sequence>
<dbReference type="GO" id="GO:0003735">
    <property type="term" value="F:structural constituent of ribosome"/>
    <property type="evidence" value="ECO:0007669"/>
    <property type="project" value="InterPro"/>
</dbReference>
<dbReference type="KEGG" id="nsu:123325992"/>
<dbReference type="FunFam" id="4.10.830.10:FF:000002">
    <property type="entry name" value="40S ribosomal protein S29"/>
    <property type="match status" value="1"/>
</dbReference>
<evidence type="ECO:0000256" key="1">
    <source>
        <dbReference type="ARBA" id="ARBA00009083"/>
    </source>
</evidence>
<dbReference type="InterPro" id="IPR039744">
    <property type="entry name" value="RIbosomal_uS14_euk_arc"/>
</dbReference>
<evidence type="ECO:0000313" key="9">
    <source>
        <dbReference type="RefSeq" id="XP_044774541.1"/>
    </source>
</evidence>
<dbReference type="PANTHER" id="PTHR12010">
    <property type="entry name" value="40S RIBOSOMAL PROTEIN S29"/>
    <property type="match status" value="1"/>
</dbReference>
<dbReference type="GeneID" id="123325992"/>
<name>A0A8M1ML21_NEOSC</name>
<comment type="similarity">
    <text evidence="1">Belongs to the universal ribosomal protein uS14 family.</text>
</comment>
<dbReference type="GO" id="GO:0008270">
    <property type="term" value="F:zinc ion binding"/>
    <property type="evidence" value="ECO:0007669"/>
    <property type="project" value="InterPro"/>
</dbReference>
<protein>
    <recommendedName>
        <fullName evidence="5">Small ribosomal subunit protein uS14</fullName>
    </recommendedName>
    <alternativeName>
        <fullName evidence="6">40S ribosomal protein S29</fullName>
    </alternativeName>
</protein>
<dbReference type="GO" id="GO:0022627">
    <property type="term" value="C:cytosolic small ribosomal subunit"/>
    <property type="evidence" value="ECO:0007669"/>
    <property type="project" value="TreeGrafter"/>
</dbReference>
<keyword evidence="4" id="KW-0687">Ribonucleoprotein</keyword>
<dbReference type="AlphaFoldDB" id="A0A8M1ML21"/>
<evidence type="ECO:0000256" key="3">
    <source>
        <dbReference type="ARBA" id="ARBA00022980"/>
    </source>
</evidence>
<dbReference type="PANTHER" id="PTHR12010:SF2">
    <property type="entry name" value="40S RIBOSOMAL PROTEIN S29"/>
    <property type="match status" value="1"/>
</dbReference>
<comment type="subunit">
    <text evidence="2">Component of the 40S small ribosomal subunit.</text>
</comment>
<gene>
    <name evidence="9" type="primary">LOC123325992</name>
</gene>
<keyword evidence="3" id="KW-0689">Ribosomal protein</keyword>
<evidence type="ECO:0000256" key="2">
    <source>
        <dbReference type="ARBA" id="ARBA00011542"/>
    </source>
</evidence>
<proteinExistence type="inferred from homology"/>
<comment type="function">
    <text evidence="7">Component of the small ribosomal subunit. The ribosome is a large ribonucleoprotein complex responsible for the synthesis of proteins in the cell.</text>
</comment>
<dbReference type="RefSeq" id="XP_044774541.1">
    <property type="nucleotide sequence ID" value="XM_044918606.1"/>
</dbReference>
<organism evidence="8 9">
    <name type="scientific">Neomonachus schauinslandi</name>
    <name type="common">Hawaiian monk seal</name>
    <name type="synonym">Monachus schauinslandi</name>
    <dbReference type="NCBI Taxonomy" id="29088"/>
    <lineage>
        <taxon>Eukaryota</taxon>
        <taxon>Metazoa</taxon>
        <taxon>Chordata</taxon>
        <taxon>Craniata</taxon>
        <taxon>Vertebrata</taxon>
        <taxon>Euteleostomi</taxon>
        <taxon>Mammalia</taxon>
        <taxon>Eutheria</taxon>
        <taxon>Laurasiatheria</taxon>
        <taxon>Carnivora</taxon>
        <taxon>Caniformia</taxon>
        <taxon>Pinnipedia</taxon>
        <taxon>Phocidae</taxon>
        <taxon>Monachinae</taxon>
        <taxon>Monachini</taxon>
        <taxon>Neomonachus</taxon>
    </lineage>
</organism>
<accession>A0A8M1ML21</accession>
<dbReference type="GO" id="GO:0002181">
    <property type="term" value="P:cytoplasmic translation"/>
    <property type="evidence" value="ECO:0007669"/>
    <property type="project" value="TreeGrafter"/>
</dbReference>
<dbReference type="Proteomes" id="UP000248481">
    <property type="component" value="Chromosome 10"/>
</dbReference>
<evidence type="ECO:0000256" key="7">
    <source>
        <dbReference type="ARBA" id="ARBA00045746"/>
    </source>
</evidence>
<evidence type="ECO:0000256" key="4">
    <source>
        <dbReference type="ARBA" id="ARBA00023274"/>
    </source>
</evidence>
<evidence type="ECO:0000256" key="6">
    <source>
        <dbReference type="ARBA" id="ARBA00035455"/>
    </source>
</evidence>
<dbReference type="InterPro" id="IPR043140">
    <property type="entry name" value="Ribosomal_uS14_sf"/>
</dbReference>
<dbReference type="Gene3D" id="4.10.830.10">
    <property type="entry name" value="30s Ribosomal Protein S14, Chain N"/>
    <property type="match status" value="1"/>
</dbReference>
<evidence type="ECO:0000313" key="8">
    <source>
        <dbReference type="Proteomes" id="UP000248481"/>
    </source>
</evidence>
<evidence type="ECO:0000256" key="5">
    <source>
        <dbReference type="ARBA" id="ARBA00035167"/>
    </source>
</evidence>
<reference evidence="9" key="1">
    <citation type="submission" date="2025-08" db="UniProtKB">
        <authorList>
            <consortium name="RefSeq"/>
        </authorList>
    </citation>
    <scope>IDENTIFICATION</scope>
    <source>
        <tissue evidence="9">Blood</tissue>
    </source>
</reference>
<keyword evidence="8" id="KW-1185">Reference proteome</keyword>